<evidence type="ECO:0000313" key="2">
    <source>
        <dbReference type="EMBL" id="KDQ57041.1"/>
    </source>
</evidence>
<dbReference type="AlphaFoldDB" id="A0A067Q368"/>
<dbReference type="Proteomes" id="UP000027265">
    <property type="component" value="Unassembled WGS sequence"/>
</dbReference>
<keyword evidence="3" id="KW-1185">Reference proteome</keyword>
<protein>
    <submittedName>
        <fullName evidence="2">Uncharacterized protein</fullName>
    </submittedName>
</protein>
<dbReference type="HOGENOM" id="CLU_1421600_0_0_1"/>
<feature type="region of interest" description="Disordered" evidence="1">
    <location>
        <begin position="153"/>
        <end position="191"/>
    </location>
</feature>
<reference evidence="3" key="1">
    <citation type="journal article" date="2014" name="Proc. Natl. Acad. Sci. U.S.A.">
        <title>Extensive sampling of basidiomycete genomes demonstrates inadequacy of the white-rot/brown-rot paradigm for wood decay fungi.</title>
        <authorList>
            <person name="Riley R."/>
            <person name="Salamov A.A."/>
            <person name="Brown D.W."/>
            <person name="Nagy L.G."/>
            <person name="Floudas D."/>
            <person name="Held B.W."/>
            <person name="Levasseur A."/>
            <person name="Lombard V."/>
            <person name="Morin E."/>
            <person name="Otillar R."/>
            <person name="Lindquist E.A."/>
            <person name="Sun H."/>
            <person name="LaButti K.M."/>
            <person name="Schmutz J."/>
            <person name="Jabbour D."/>
            <person name="Luo H."/>
            <person name="Baker S.E."/>
            <person name="Pisabarro A.G."/>
            <person name="Walton J.D."/>
            <person name="Blanchette R.A."/>
            <person name="Henrissat B."/>
            <person name="Martin F."/>
            <person name="Cullen D."/>
            <person name="Hibbett D.S."/>
            <person name="Grigoriev I.V."/>
        </authorList>
    </citation>
    <scope>NUCLEOTIDE SEQUENCE [LARGE SCALE GENOMIC DNA]</scope>
    <source>
        <strain evidence="3">MUCL 33604</strain>
    </source>
</reference>
<proteinExistence type="predicted"/>
<organism evidence="2 3">
    <name type="scientific">Jaapia argillacea MUCL 33604</name>
    <dbReference type="NCBI Taxonomy" id="933084"/>
    <lineage>
        <taxon>Eukaryota</taxon>
        <taxon>Fungi</taxon>
        <taxon>Dikarya</taxon>
        <taxon>Basidiomycota</taxon>
        <taxon>Agaricomycotina</taxon>
        <taxon>Agaricomycetes</taxon>
        <taxon>Agaricomycetidae</taxon>
        <taxon>Jaapiales</taxon>
        <taxon>Jaapiaceae</taxon>
        <taxon>Jaapia</taxon>
    </lineage>
</organism>
<name>A0A067Q368_9AGAM</name>
<dbReference type="InParanoid" id="A0A067Q368"/>
<evidence type="ECO:0000256" key="1">
    <source>
        <dbReference type="SAM" id="MobiDB-lite"/>
    </source>
</evidence>
<evidence type="ECO:0000313" key="3">
    <source>
        <dbReference type="Proteomes" id="UP000027265"/>
    </source>
</evidence>
<dbReference type="EMBL" id="KL197720">
    <property type="protein sequence ID" value="KDQ57041.1"/>
    <property type="molecule type" value="Genomic_DNA"/>
</dbReference>
<accession>A0A067Q368</accession>
<gene>
    <name evidence="2" type="ORF">JAAARDRAFT_207387</name>
</gene>
<sequence length="191" mass="21451">MSDPPAVPFNPCYPSGYPPKFSQLMTEKLAYFIQTATRCSAQIRPDGLDKVEEYWRAANSDWNNDPIANPTVLPPMENHQERTIFFDKCNKICELTPQTPLECIRVIMAANNGAECLMSQDLYGHPEFAQIVADANMLVQVSSSEVVEDPEDVKIDVNPEHGASQPTRPRGDFDRVDEGSWDEGHDTISYN</sequence>
<feature type="compositionally biased region" description="Basic and acidic residues" evidence="1">
    <location>
        <begin position="169"/>
        <end position="191"/>
    </location>
</feature>